<dbReference type="EMBL" id="FXWG01000003">
    <property type="protein sequence ID" value="SMQ73660.1"/>
    <property type="molecule type" value="Genomic_DNA"/>
</dbReference>
<dbReference type="AlphaFoldDB" id="A0A1Y6FKB9"/>
<name>A0A1Y6FKB9_9SPHN</name>
<evidence type="ECO:0000313" key="2">
    <source>
        <dbReference type="Proteomes" id="UP000194420"/>
    </source>
</evidence>
<sequence length="142" mass="15727">MFLYLLAQSAKVLSGEPGYDHIEEVAAVANFLAEAESGELDLTEVELVNRSDPARNTWVSLMDYVRECSIEEISAIASTDRSSPLSVQWDCGRYIEIEGKPKWEERHASFWVEQGRVTKIAFGEGDALVIPPAISASHTLPD</sequence>
<reference evidence="2" key="1">
    <citation type="submission" date="2017-04" db="EMBL/GenBank/DDBJ databases">
        <authorList>
            <person name="Varghese N."/>
            <person name="Submissions S."/>
        </authorList>
    </citation>
    <scope>NUCLEOTIDE SEQUENCE [LARGE SCALE GENOMIC DNA]</scope>
</reference>
<organism evidence="1 2">
    <name type="scientific">Altererythrobacter xiamenensis</name>
    <dbReference type="NCBI Taxonomy" id="1316679"/>
    <lineage>
        <taxon>Bacteria</taxon>
        <taxon>Pseudomonadati</taxon>
        <taxon>Pseudomonadota</taxon>
        <taxon>Alphaproteobacteria</taxon>
        <taxon>Sphingomonadales</taxon>
        <taxon>Erythrobacteraceae</taxon>
        <taxon>Altererythrobacter</taxon>
    </lineage>
</organism>
<dbReference type="Proteomes" id="UP000194420">
    <property type="component" value="Unassembled WGS sequence"/>
</dbReference>
<dbReference type="RefSeq" id="WP_086438187.1">
    <property type="nucleotide sequence ID" value="NZ_FXWG01000003.1"/>
</dbReference>
<gene>
    <name evidence="1" type="ORF">SAMN06297468_2272</name>
</gene>
<protein>
    <submittedName>
        <fullName evidence="1">Uncharacterized protein</fullName>
    </submittedName>
</protein>
<keyword evidence="2" id="KW-1185">Reference proteome</keyword>
<evidence type="ECO:0000313" key="1">
    <source>
        <dbReference type="EMBL" id="SMQ73660.1"/>
    </source>
</evidence>
<accession>A0A1Y6FKB9</accession>
<proteinExistence type="predicted"/>